<sequence>MVLAVNNNAMSFSDRSGGVSRRRVIFNFSEVVPENERDPLLRDKISAELPVIIRQLLHWFTDPQKARQLLAEQQKSEEALDIKRGTDLLVDFCGYLIGFP</sequence>
<reference evidence="2" key="1">
    <citation type="submission" date="2016-10" db="EMBL/GenBank/DDBJ databases">
        <authorList>
            <person name="Varghese N."/>
            <person name="Submissions S."/>
        </authorList>
    </citation>
    <scope>NUCLEOTIDE SEQUENCE [LARGE SCALE GENOMIC DNA]</scope>
    <source>
        <strain evidence="2">ATCC 29999</strain>
    </source>
</reference>
<organism evidence="1 2">
    <name type="scientific">Photorhabdus luminescens</name>
    <name type="common">Xenorhabdus luminescens</name>
    <dbReference type="NCBI Taxonomy" id="29488"/>
    <lineage>
        <taxon>Bacteria</taxon>
        <taxon>Pseudomonadati</taxon>
        <taxon>Pseudomonadota</taxon>
        <taxon>Gammaproteobacteria</taxon>
        <taxon>Enterobacterales</taxon>
        <taxon>Morganellaceae</taxon>
        <taxon>Photorhabdus</taxon>
    </lineage>
</organism>
<evidence type="ECO:0000313" key="1">
    <source>
        <dbReference type="EMBL" id="SCZ72492.1"/>
    </source>
</evidence>
<evidence type="ECO:0000313" key="2">
    <source>
        <dbReference type="Proteomes" id="UP000183223"/>
    </source>
</evidence>
<accession>A0A1G5REE5</accession>
<proteinExistence type="predicted"/>
<keyword evidence="2" id="KW-1185">Reference proteome</keyword>
<name>A0A1G5REE5_PHOLU</name>
<keyword evidence="1" id="KW-0378">Hydrolase</keyword>
<dbReference type="AlphaFoldDB" id="A0A1G5REE5"/>
<protein>
    <submittedName>
        <fullName evidence="1">Putative DNA primase/helicase</fullName>
    </submittedName>
</protein>
<dbReference type="EMBL" id="FMWJ01000030">
    <property type="protein sequence ID" value="SCZ72492.1"/>
    <property type="molecule type" value="Genomic_DNA"/>
</dbReference>
<keyword evidence="1" id="KW-0067">ATP-binding</keyword>
<dbReference type="Proteomes" id="UP000183223">
    <property type="component" value="Unassembled WGS sequence"/>
</dbReference>
<keyword evidence="1" id="KW-0547">Nucleotide-binding</keyword>
<keyword evidence="1" id="KW-0347">Helicase</keyword>
<gene>
    <name evidence="1" type="ORF">SAMN02982990_04041</name>
</gene>
<dbReference type="GO" id="GO:0004386">
    <property type="term" value="F:helicase activity"/>
    <property type="evidence" value="ECO:0007669"/>
    <property type="project" value="UniProtKB-KW"/>
</dbReference>